<comment type="caution">
    <text evidence="2">The sequence shown here is derived from an EMBL/GenBank/DDBJ whole genome shotgun (WGS) entry which is preliminary data.</text>
</comment>
<feature type="compositionally biased region" description="Basic and acidic residues" evidence="1">
    <location>
        <begin position="71"/>
        <end position="83"/>
    </location>
</feature>
<accession>W2YV27</accession>
<protein>
    <submittedName>
        <fullName evidence="2">Uncharacterized protein</fullName>
    </submittedName>
</protein>
<dbReference type="Proteomes" id="UP000018948">
    <property type="component" value="Unassembled WGS sequence"/>
</dbReference>
<sequence length="139" mass="15892">MAFAMDIKDTWSPEYNERSRRIYKIHQGKQLGCESAITGESSAQATFDSLRYRAVSARDSQPKQDGTQNVRIDKGSSDSDVPVHKMKSARKQNPGVPSQDIEQQLKRLAFDEAEVFDPKLLENDSFFSDKERDDEYIQL</sequence>
<dbReference type="EMBL" id="ANIY01002838">
    <property type="protein sequence ID" value="ETP39007.1"/>
    <property type="molecule type" value="Genomic_DNA"/>
</dbReference>
<reference evidence="2 3" key="1">
    <citation type="submission" date="2013-11" db="EMBL/GenBank/DDBJ databases">
        <title>The Genome Sequence of Phytophthora parasitica P10297.</title>
        <authorList>
            <consortium name="The Broad Institute Genomics Platform"/>
            <person name="Russ C."/>
            <person name="Tyler B."/>
            <person name="Panabieres F."/>
            <person name="Shan W."/>
            <person name="Tripathy S."/>
            <person name="Grunwald N."/>
            <person name="Machado M."/>
            <person name="Johnson C.S."/>
            <person name="Walker B."/>
            <person name="Young S.K."/>
            <person name="Zeng Q."/>
            <person name="Gargeya S."/>
            <person name="Fitzgerald M."/>
            <person name="Haas B."/>
            <person name="Abouelleil A."/>
            <person name="Allen A.W."/>
            <person name="Alvarado L."/>
            <person name="Arachchi H.M."/>
            <person name="Berlin A.M."/>
            <person name="Chapman S.B."/>
            <person name="Gainer-Dewar J."/>
            <person name="Goldberg J."/>
            <person name="Griggs A."/>
            <person name="Gujja S."/>
            <person name="Hansen M."/>
            <person name="Howarth C."/>
            <person name="Imamovic A."/>
            <person name="Ireland A."/>
            <person name="Larimer J."/>
            <person name="McCowan C."/>
            <person name="Murphy C."/>
            <person name="Pearson M."/>
            <person name="Poon T.W."/>
            <person name="Priest M."/>
            <person name="Roberts A."/>
            <person name="Saif S."/>
            <person name="Shea T."/>
            <person name="Sisk P."/>
            <person name="Sykes S."/>
            <person name="Wortman J."/>
            <person name="Nusbaum C."/>
            <person name="Birren B."/>
        </authorList>
    </citation>
    <scope>NUCLEOTIDE SEQUENCE [LARGE SCALE GENOMIC DNA]</scope>
    <source>
        <strain evidence="2 3">P10297</strain>
    </source>
</reference>
<gene>
    <name evidence="2" type="ORF">F442_13503</name>
</gene>
<proteinExistence type="predicted"/>
<organism evidence="2 3">
    <name type="scientific">Phytophthora nicotianae P10297</name>
    <dbReference type="NCBI Taxonomy" id="1317064"/>
    <lineage>
        <taxon>Eukaryota</taxon>
        <taxon>Sar</taxon>
        <taxon>Stramenopiles</taxon>
        <taxon>Oomycota</taxon>
        <taxon>Peronosporomycetes</taxon>
        <taxon>Peronosporales</taxon>
        <taxon>Peronosporaceae</taxon>
        <taxon>Phytophthora</taxon>
    </lineage>
</organism>
<dbReference type="AlphaFoldDB" id="W2YV27"/>
<evidence type="ECO:0000313" key="2">
    <source>
        <dbReference type="EMBL" id="ETP39007.1"/>
    </source>
</evidence>
<evidence type="ECO:0000313" key="3">
    <source>
        <dbReference type="Proteomes" id="UP000018948"/>
    </source>
</evidence>
<evidence type="ECO:0000256" key="1">
    <source>
        <dbReference type="SAM" id="MobiDB-lite"/>
    </source>
</evidence>
<feature type="region of interest" description="Disordered" evidence="1">
    <location>
        <begin position="55"/>
        <end position="101"/>
    </location>
</feature>
<name>W2YV27_PHYNI</name>